<feature type="region of interest" description="Disordered" evidence="1">
    <location>
        <begin position="115"/>
        <end position="156"/>
    </location>
</feature>
<proteinExistence type="predicted"/>
<evidence type="ECO:0000256" key="1">
    <source>
        <dbReference type="SAM" id="MobiDB-lite"/>
    </source>
</evidence>
<sequence length="973" mass="106191">MSFKVLKETWQHLVNARGDFPGGTLSLHFGFMVDRQSVLACWSVRVKLSWDPEFLWENEELHPFGSAKLELVLSKGFLITGKLSLEDGDDGSLRVFTPMLDFGIPPLMQRFGGNLVPVSAGRSEPEPPLPPAPCPPSPPRPPRPEPGAAGPPLIKPASRDSDLFPYLFMRIWPEPPPDAVALHFARGTGEDLGGAFFKDLVSLRAGGMPDAREQMERRAVRYVEDAGGDAPYLQPPHGLTGLMASYPAVERCLREHRGTTPEELLGEVWRCLGVGAEKAREWLDSPEALLLRQRVWQSYCALVISLGFSPSTREALARLMVVDHLLRWLVTPTESPPTLEDLRALAHATVVLPATVFPLPPSGGSPPSSPPREDGWILPYAIGELQMVRRRLVGYALGELAHVESVMAGERRQTTRRKASRTQQSTERVEVTDTRNAREARSGSTSLTESMATTVAANLSSFDYKDFSTAYGPPTTVTLNGGWTWRTQPDGPTKEDGSQFARDVLERVVDQVAHSVSELRSASTLREWEESTVSVLDNTGGTEGRRGLYRWLNEVYRACVVNYGNRLVLEVLLPAPAARYLAAEQDLPDASRPPVPPSAIGFDSYEDIHAGSFAMLSARYPSPELELPPAPRRVSGIARSGVSLELELPEGHAAESVRIGYVLLPGQGSLLIAGLAGRTPVNLDVQATGITCLPMQAEEGTVQVVLQTSGPFASPPVQLEPVQLTVDVQTVPSARLMEDWQLRTYQCIQRVYAAQRQAYEAPPGGGETAEAPQPRLNPRAVIRRQLRSGTTELLFQALREHLGPGLASPPSWGPGPWEVARPRYLRFFTRAFEWNELSYSFLQGEQDASGGRAAPRPATGEEGFQEFLEASYAQLLLPVRPDEVLAVLYFLASGMLWNGPAAWTAVHEDHVALALELKKLGDSPPVERVVSAPWEVLVPTSLSVLQEGSGDLEALCFPEAAAGPLGVGVEDAS</sequence>
<dbReference type="Proteomes" id="UP000007587">
    <property type="component" value="Chromosome"/>
</dbReference>
<dbReference type="AlphaFoldDB" id="H8N0Y2"/>
<name>H8N0Y2_CORCM</name>
<feature type="compositionally biased region" description="Basic and acidic residues" evidence="1">
    <location>
        <begin position="427"/>
        <end position="441"/>
    </location>
</feature>
<evidence type="ECO:0000313" key="3">
    <source>
        <dbReference type="Proteomes" id="UP000007587"/>
    </source>
</evidence>
<dbReference type="RefSeq" id="WP_014399623.1">
    <property type="nucleotide sequence ID" value="NC_017030.1"/>
</dbReference>
<reference evidence="2 3" key="1">
    <citation type="journal article" date="2012" name="J. Bacteriol.">
        <title>Complete Genome Sequence of the Fruiting Myxobacterium Corallococcus coralloides DSM 2259.</title>
        <authorList>
            <person name="Huntley S."/>
            <person name="Zhang Y."/>
            <person name="Treuner-Lange A."/>
            <person name="Kneip S."/>
            <person name="Sensen C.W."/>
            <person name="Sogaard-Andersen L."/>
        </authorList>
    </citation>
    <scope>NUCLEOTIDE SEQUENCE [LARGE SCALE GENOMIC DNA]</scope>
    <source>
        <strain evidence="3">ATCC 25202 / DSM 2259 / NBRC 100086 / M2</strain>
    </source>
</reference>
<dbReference type="HOGENOM" id="CLU_304984_0_0_7"/>
<keyword evidence="3" id="KW-1185">Reference proteome</keyword>
<dbReference type="KEGG" id="ccx:COCOR_06837"/>
<dbReference type="InParanoid" id="H8N0Y2"/>
<dbReference type="EMBL" id="CP003389">
    <property type="protein sequence ID" value="AFE07158.1"/>
    <property type="molecule type" value="Genomic_DNA"/>
</dbReference>
<protein>
    <submittedName>
        <fullName evidence="2">Uncharacterized protein</fullName>
    </submittedName>
</protein>
<gene>
    <name evidence="2" type="ordered locus">COCOR_06837</name>
</gene>
<dbReference type="OrthoDB" id="8563833at2"/>
<feature type="region of interest" description="Disordered" evidence="1">
    <location>
        <begin position="409"/>
        <end position="448"/>
    </location>
</feature>
<feature type="region of interest" description="Disordered" evidence="1">
    <location>
        <begin position="759"/>
        <end position="780"/>
    </location>
</feature>
<feature type="compositionally biased region" description="Pro residues" evidence="1">
    <location>
        <begin position="126"/>
        <end position="145"/>
    </location>
</feature>
<accession>H8N0Y2</accession>
<organism evidence="2 3">
    <name type="scientific">Corallococcus coralloides (strain ATCC 25202 / DSM 2259 / NBRC 100086 / M2)</name>
    <name type="common">Myxococcus coralloides</name>
    <dbReference type="NCBI Taxonomy" id="1144275"/>
    <lineage>
        <taxon>Bacteria</taxon>
        <taxon>Pseudomonadati</taxon>
        <taxon>Myxococcota</taxon>
        <taxon>Myxococcia</taxon>
        <taxon>Myxococcales</taxon>
        <taxon>Cystobacterineae</taxon>
        <taxon>Myxococcaceae</taxon>
        <taxon>Corallococcus</taxon>
    </lineage>
</organism>
<reference evidence="3" key="2">
    <citation type="submission" date="2012-03" db="EMBL/GenBank/DDBJ databases">
        <title>Genome sequence of the fruiting myxobacterium Corallococcus coralloides DSM 2259.</title>
        <authorList>
            <person name="Huntley S."/>
            <person name="Zhang Y."/>
            <person name="Treuner-Lange A."/>
            <person name="Sensen C.W."/>
            <person name="Sogaard-Andersen L."/>
        </authorList>
    </citation>
    <scope>NUCLEOTIDE SEQUENCE [LARGE SCALE GENOMIC DNA]</scope>
    <source>
        <strain evidence="3">ATCC 25202 / DSM 2259 / NBRC 100086 / M2</strain>
    </source>
</reference>
<dbReference type="STRING" id="1144275.COCOR_06837"/>
<evidence type="ECO:0000313" key="2">
    <source>
        <dbReference type="EMBL" id="AFE07158.1"/>
    </source>
</evidence>
<dbReference type="eggNOG" id="ENOG502Z8GJ">
    <property type="taxonomic scope" value="Bacteria"/>
</dbReference>